<reference evidence="1" key="1">
    <citation type="submission" date="2023-07" db="EMBL/GenBank/DDBJ databases">
        <title>draft genome sequence of fig (Ficus carica).</title>
        <authorList>
            <person name="Takahashi T."/>
            <person name="Nishimura K."/>
        </authorList>
    </citation>
    <scope>NUCLEOTIDE SEQUENCE</scope>
</reference>
<proteinExistence type="predicted"/>
<sequence>MSFISTYMVQSSIFLVSKEIIGSSQLRVLTLGSQGQGQVPRPVTPSEARPGPYACLCRQPTPVVLGSQGQ</sequence>
<dbReference type="AlphaFoldDB" id="A0AA87ZPF4"/>
<gene>
    <name evidence="1" type="ORF">TIFTF001_050665</name>
</gene>
<protein>
    <submittedName>
        <fullName evidence="1">Uncharacterized protein</fullName>
    </submittedName>
</protein>
<dbReference type="Proteomes" id="UP001187192">
    <property type="component" value="Unassembled WGS sequence"/>
</dbReference>
<evidence type="ECO:0000313" key="2">
    <source>
        <dbReference type="Proteomes" id="UP001187192"/>
    </source>
</evidence>
<accession>A0AA87ZPF4</accession>
<comment type="caution">
    <text evidence="1">The sequence shown here is derived from an EMBL/GenBank/DDBJ whole genome shotgun (WGS) entry which is preliminary data.</text>
</comment>
<name>A0AA87ZPF4_FICCA</name>
<evidence type="ECO:0000313" key="1">
    <source>
        <dbReference type="EMBL" id="GMN30433.1"/>
    </source>
</evidence>
<feature type="non-terminal residue" evidence="1">
    <location>
        <position position="1"/>
    </location>
</feature>
<organism evidence="1 2">
    <name type="scientific">Ficus carica</name>
    <name type="common">Common fig</name>
    <dbReference type="NCBI Taxonomy" id="3494"/>
    <lineage>
        <taxon>Eukaryota</taxon>
        <taxon>Viridiplantae</taxon>
        <taxon>Streptophyta</taxon>
        <taxon>Embryophyta</taxon>
        <taxon>Tracheophyta</taxon>
        <taxon>Spermatophyta</taxon>
        <taxon>Magnoliopsida</taxon>
        <taxon>eudicotyledons</taxon>
        <taxon>Gunneridae</taxon>
        <taxon>Pentapetalae</taxon>
        <taxon>rosids</taxon>
        <taxon>fabids</taxon>
        <taxon>Rosales</taxon>
        <taxon>Moraceae</taxon>
        <taxon>Ficeae</taxon>
        <taxon>Ficus</taxon>
    </lineage>
</organism>
<dbReference type="EMBL" id="BTGU01008574">
    <property type="protein sequence ID" value="GMN30433.1"/>
    <property type="molecule type" value="Genomic_DNA"/>
</dbReference>
<keyword evidence="2" id="KW-1185">Reference proteome</keyword>